<comment type="caution">
    <text evidence="1">The sequence shown here is derived from an EMBL/GenBank/DDBJ whole genome shotgun (WGS) entry which is preliminary data.</text>
</comment>
<sequence>MSKQERHRNKPYTDGKQFYASFNEALLALLTRKKVNIHNVF</sequence>
<protein>
    <submittedName>
        <fullName evidence="1">Uncharacterized protein</fullName>
    </submittedName>
</protein>
<reference evidence="1 2" key="1">
    <citation type="journal article" date="2011" name="J. Bacteriol.">
        <title>Comparative genomics of 28 Salmonella enterica isolates: evidence for CRISPR-mediated adaptive sublineage evolution.</title>
        <authorList>
            <person name="Fricke W.F."/>
            <person name="Mammel M.K."/>
            <person name="McDermott P.F."/>
            <person name="Tartera C."/>
            <person name="White D.G."/>
            <person name="Leclerc J.E."/>
            <person name="Ravel J."/>
            <person name="Cebula T.A."/>
        </authorList>
    </citation>
    <scope>NUCLEOTIDE SEQUENCE [LARGE SCALE GENOMIC DNA]</scope>
    <source>
        <strain evidence="1 2">SL491</strain>
    </source>
</reference>
<organism evidence="1 2">
    <name type="scientific">Salmonella virchow (strain SL491)</name>
    <dbReference type="NCBI Taxonomy" id="465517"/>
    <lineage>
        <taxon>Bacteria</taxon>
        <taxon>Pseudomonadati</taxon>
        <taxon>Pseudomonadota</taxon>
        <taxon>Gammaproteobacteria</taxon>
        <taxon>Enterobacterales</taxon>
        <taxon>Enterobacteriaceae</taxon>
        <taxon>Salmonella</taxon>
    </lineage>
</organism>
<dbReference type="Proteomes" id="UP000003614">
    <property type="component" value="Unassembled WGS sequence"/>
</dbReference>
<accession>A0A6C8F1B0</accession>
<evidence type="ECO:0000313" key="1">
    <source>
        <dbReference type="EMBL" id="EDZ02025.1"/>
    </source>
</evidence>
<dbReference type="EMBL" id="ABFH02000002">
    <property type="protein sequence ID" value="EDZ02025.1"/>
    <property type="molecule type" value="Genomic_DNA"/>
</dbReference>
<dbReference type="AlphaFoldDB" id="A0A6C8F1B0"/>
<proteinExistence type="predicted"/>
<gene>
    <name evidence="1" type="ORF">SeV_A1398</name>
</gene>
<name>A0A6C8F1B0_SALV4</name>
<evidence type="ECO:0000313" key="2">
    <source>
        <dbReference type="Proteomes" id="UP000003614"/>
    </source>
</evidence>